<protein>
    <recommendedName>
        <fullName evidence="2">Exonuclease domain-containing protein</fullName>
    </recommendedName>
</protein>
<feature type="non-terminal residue" evidence="1">
    <location>
        <position position="59"/>
    </location>
</feature>
<dbReference type="Gene3D" id="3.30.420.10">
    <property type="entry name" value="Ribonuclease H-like superfamily/Ribonuclease H"/>
    <property type="match status" value="1"/>
</dbReference>
<dbReference type="SUPFAM" id="SSF53098">
    <property type="entry name" value="Ribonuclease H-like"/>
    <property type="match status" value="1"/>
</dbReference>
<comment type="caution">
    <text evidence="1">The sequence shown here is derived from an EMBL/GenBank/DDBJ whole genome shotgun (WGS) entry which is preliminary data.</text>
</comment>
<evidence type="ECO:0008006" key="2">
    <source>
        <dbReference type="Google" id="ProtNLM"/>
    </source>
</evidence>
<gene>
    <name evidence="1" type="ORF">S03H2_51044</name>
</gene>
<sequence>MKIEDCFPDDYVVVDMETSGLNPYLDRVLEVGVLVVRGREISLPAFSWVLNPNFPDDGF</sequence>
<proteinExistence type="predicted"/>
<name>X1ILL2_9ZZZZ</name>
<dbReference type="EMBL" id="BARU01032358">
    <property type="protein sequence ID" value="GAH70140.1"/>
    <property type="molecule type" value="Genomic_DNA"/>
</dbReference>
<dbReference type="AlphaFoldDB" id="X1ILL2"/>
<dbReference type="InterPro" id="IPR036397">
    <property type="entry name" value="RNaseH_sf"/>
</dbReference>
<accession>X1ILL2</accession>
<evidence type="ECO:0000313" key="1">
    <source>
        <dbReference type="EMBL" id="GAH70140.1"/>
    </source>
</evidence>
<dbReference type="InterPro" id="IPR012337">
    <property type="entry name" value="RNaseH-like_sf"/>
</dbReference>
<organism evidence="1">
    <name type="scientific">marine sediment metagenome</name>
    <dbReference type="NCBI Taxonomy" id="412755"/>
    <lineage>
        <taxon>unclassified sequences</taxon>
        <taxon>metagenomes</taxon>
        <taxon>ecological metagenomes</taxon>
    </lineage>
</organism>
<dbReference type="GO" id="GO:0003676">
    <property type="term" value="F:nucleic acid binding"/>
    <property type="evidence" value="ECO:0007669"/>
    <property type="project" value="InterPro"/>
</dbReference>
<reference evidence="1" key="1">
    <citation type="journal article" date="2014" name="Front. Microbiol.">
        <title>High frequency of phylogenetically diverse reductive dehalogenase-homologous genes in deep subseafloor sedimentary metagenomes.</title>
        <authorList>
            <person name="Kawai M."/>
            <person name="Futagami T."/>
            <person name="Toyoda A."/>
            <person name="Takaki Y."/>
            <person name="Nishi S."/>
            <person name="Hori S."/>
            <person name="Arai W."/>
            <person name="Tsubouchi T."/>
            <person name="Morono Y."/>
            <person name="Uchiyama I."/>
            <person name="Ito T."/>
            <person name="Fujiyama A."/>
            <person name="Inagaki F."/>
            <person name="Takami H."/>
        </authorList>
    </citation>
    <scope>NUCLEOTIDE SEQUENCE</scope>
    <source>
        <strain evidence="1">Expedition CK06-06</strain>
    </source>
</reference>